<dbReference type="Gene3D" id="3.40.50.261">
    <property type="entry name" value="Succinyl-CoA synthetase domains"/>
    <property type="match status" value="2"/>
</dbReference>
<dbReference type="InterPro" id="IPR011761">
    <property type="entry name" value="ATP-grasp"/>
</dbReference>
<accession>A0A399STG6</accession>
<dbReference type="EMBL" id="QWGR01000009">
    <property type="protein sequence ID" value="RIJ47200.1"/>
    <property type="molecule type" value="Genomic_DNA"/>
</dbReference>
<dbReference type="SUPFAM" id="SSF52210">
    <property type="entry name" value="Succinyl-CoA synthetase domains"/>
    <property type="match status" value="2"/>
</dbReference>
<feature type="domain" description="N-acetyltransferase" evidence="7">
    <location>
        <begin position="740"/>
        <end position="895"/>
    </location>
</feature>
<dbReference type="SUPFAM" id="SSF51735">
    <property type="entry name" value="NAD(P)-binding Rossmann-fold domains"/>
    <property type="match status" value="1"/>
</dbReference>
<sequence length="901" mass="99844">MAIKKLDSIFKPKRIALIGVSNNPDSVGGITLRNLVGGGFNGVVYPVNPKREAVFGIPCYPDVKSLPKTPDLAVIMTAAQWVPNLVRECGEAGIHGLIIMSAGFKESGEEGKKLEAQVKAEKAKFPDMRIIGPNCLGILVPGLNMNVSFAAGMPKKGHVAFISQSGALCTSVLDWAYESNIGFSNFVSIGNSMDVSFGDLIDYFGQDPNTKSIVLYVESIADARTFMSAARAFSREKPIIVYKSGRFPESAAAAASHTGAMASEDSIYDAVFRRAGLARVFDFGNIFDFTDLVGRKRIPKGNRLAIVTNAGGPGVMATDSLIAMGGKLVKLSDETMQRLNDYLPPFWSHGNPVDVLGDATPERFARATEIVLEDGKVDAVLVLLTPQAMTDPTATARAIAEMSVKTTKSIMAGWLGGTAMRDGIQIFNQAGIASYATPEQAIRAFMTLSEYSENQQMLYETPREVPVSFQYDRNELRKKYLSEVFPKAKILNEDDSKMLINDYGIDTTHPTPAATEDEAVQIAEQKGYPVVLKIYSPDITHKSDVGGVALNIKDAEMVRATFRNMVKTATQKRPDARIEGVTVQRMVDSKDGIELILGTKKDPVFGTVMLVGMGGTTAELFKDKRLEFPPLNEHLARLMLRSLKIYPLLKGWRGDSPKNIDKLIEVLIRMSYLAADYPEIEELDINPLIVTPTDVIALDARIVVDEEILKNPVKEYSHLVLRPYPESLICECKLKDETPVLLRPIRPEDEPMWLQLLGSCSKESIYHRFRYDFYFDSHEVASQFCFIDYDREIAIVAEHEKDDGTKEIIGVGRLIADPDVEIMEYAILITDAWQKKELGYTLTKYCLNVAKGRGIKKLVAETTRDNKPMISVFRKLNFKIRFNEDTTVSVSKNLEEEEQNV</sequence>
<dbReference type="PROSITE" id="PS50975">
    <property type="entry name" value="ATP_GRASP"/>
    <property type="match status" value="1"/>
</dbReference>
<dbReference type="Gene3D" id="3.40.50.720">
    <property type="entry name" value="NAD(P)-binding Rossmann-like Domain"/>
    <property type="match status" value="1"/>
</dbReference>
<dbReference type="PROSITE" id="PS51186">
    <property type="entry name" value="GNAT"/>
    <property type="match status" value="1"/>
</dbReference>
<dbReference type="InterPro" id="IPR016102">
    <property type="entry name" value="Succinyl-CoA_synth-like"/>
</dbReference>
<dbReference type="Proteomes" id="UP000265926">
    <property type="component" value="Unassembled WGS sequence"/>
</dbReference>
<dbReference type="Gene3D" id="3.30.470.20">
    <property type="entry name" value="ATP-grasp fold, B domain"/>
    <property type="match status" value="1"/>
</dbReference>
<dbReference type="RefSeq" id="WP_119438917.1">
    <property type="nucleotide sequence ID" value="NZ_QWGR01000009.1"/>
</dbReference>
<dbReference type="OrthoDB" id="9807426at2"/>
<organism evidence="8 9">
    <name type="scientific">Maribellus luteus</name>
    <dbReference type="NCBI Taxonomy" id="2305463"/>
    <lineage>
        <taxon>Bacteria</taxon>
        <taxon>Pseudomonadati</taxon>
        <taxon>Bacteroidota</taxon>
        <taxon>Bacteroidia</taxon>
        <taxon>Marinilabiliales</taxon>
        <taxon>Prolixibacteraceae</taxon>
        <taxon>Maribellus</taxon>
    </lineage>
</organism>
<keyword evidence="9" id="KW-1185">Reference proteome</keyword>
<evidence type="ECO:0000256" key="1">
    <source>
        <dbReference type="ARBA" id="ARBA00022598"/>
    </source>
</evidence>
<dbReference type="SUPFAM" id="SSF56059">
    <property type="entry name" value="Glutathione synthetase ATP-binding domain-like"/>
    <property type="match status" value="1"/>
</dbReference>
<evidence type="ECO:0000259" key="7">
    <source>
        <dbReference type="PROSITE" id="PS51186"/>
    </source>
</evidence>
<dbReference type="InterPro" id="IPR051538">
    <property type="entry name" value="Acyl-CoA_Synth/Transferase"/>
</dbReference>
<dbReference type="GO" id="GO:0043758">
    <property type="term" value="F:acetate-CoA ligase (ADP-forming) activity"/>
    <property type="evidence" value="ECO:0007669"/>
    <property type="project" value="InterPro"/>
</dbReference>
<evidence type="ECO:0000256" key="5">
    <source>
        <dbReference type="PROSITE-ProRule" id="PRU00409"/>
    </source>
</evidence>
<evidence type="ECO:0000256" key="4">
    <source>
        <dbReference type="ARBA" id="ARBA00060888"/>
    </source>
</evidence>
<dbReference type="Pfam" id="PF13549">
    <property type="entry name" value="ATP-grasp_5"/>
    <property type="match status" value="1"/>
</dbReference>
<dbReference type="GO" id="GO:0046872">
    <property type="term" value="F:metal ion binding"/>
    <property type="evidence" value="ECO:0007669"/>
    <property type="project" value="InterPro"/>
</dbReference>
<dbReference type="InterPro" id="IPR036291">
    <property type="entry name" value="NAD(P)-bd_dom_sf"/>
</dbReference>
<comment type="caution">
    <text evidence="8">The sequence shown here is derived from an EMBL/GenBank/DDBJ whole genome shotgun (WGS) entry which is preliminary data.</text>
</comment>
<dbReference type="InterPro" id="IPR032875">
    <property type="entry name" value="Succ_CoA_lig_flav_dom"/>
</dbReference>
<dbReference type="Gene3D" id="3.40.630.30">
    <property type="match status" value="1"/>
</dbReference>
<dbReference type="InterPro" id="IPR003781">
    <property type="entry name" value="CoA-bd"/>
</dbReference>
<dbReference type="FunFam" id="3.30.1490.20:FF:000020">
    <property type="entry name" value="Protein lysine acetyltransferase"/>
    <property type="match status" value="1"/>
</dbReference>
<dbReference type="Pfam" id="PF19045">
    <property type="entry name" value="Ligase_CoA_2"/>
    <property type="match status" value="1"/>
</dbReference>
<dbReference type="PANTHER" id="PTHR43334:SF1">
    <property type="entry name" value="3-HYDROXYPROPIONATE--COA LIGASE [ADP-FORMING]"/>
    <property type="match status" value="1"/>
</dbReference>
<evidence type="ECO:0000313" key="8">
    <source>
        <dbReference type="EMBL" id="RIJ47200.1"/>
    </source>
</evidence>
<name>A0A399STG6_9BACT</name>
<reference evidence="8 9" key="1">
    <citation type="submission" date="2018-08" db="EMBL/GenBank/DDBJ databases">
        <title>Pallidiluteibacterium maritimus gen. nov., sp. nov., isolated from coastal sediment.</title>
        <authorList>
            <person name="Zhou L.Y."/>
        </authorList>
    </citation>
    <scope>NUCLEOTIDE SEQUENCE [LARGE SCALE GENOMIC DNA]</scope>
    <source>
        <strain evidence="8 9">XSD2</strain>
    </source>
</reference>
<dbReference type="Gene3D" id="3.30.1490.20">
    <property type="entry name" value="ATP-grasp fold, A domain"/>
    <property type="match status" value="1"/>
</dbReference>
<dbReference type="Pfam" id="PF13380">
    <property type="entry name" value="CoA_binding_2"/>
    <property type="match status" value="1"/>
</dbReference>
<dbReference type="GO" id="GO:0005524">
    <property type="term" value="F:ATP binding"/>
    <property type="evidence" value="ECO:0007669"/>
    <property type="project" value="UniProtKB-UniRule"/>
</dbReference>
<proteinExistence type="inferred from homology"/>
<dbReference type="InterPro" id="IPR016181">
    <property type="entry name" value="Acyl_CoA_acyltransferase"/>
</dbReference>
<keyword evidence="1" id="KW-0436">Ligase</keyword>
<comment type="similarity">
    <text evidence="4">In the N-terminal section; belongs to the acetate CoA ligase alpha subunit family.</text>
</comment>
<dbReference type="SMART" id="SM00881">
    <property type="entry name" value="CoA_binding"/>
    <property type="match status" value="1"/>
</dbReference>
<evidence type="ECO:0000313" key="9">
    <source>
        <dbReference type="Proteomes" id="UP000265926"/>
    </source>
</evidence>
<dbReference type="AlphaFoldDB" id="A0A399STG6"/>
<dbReference type="InterPro" id="IPR013815">
    <property type="entry name" value="ATP_grasp_subdomain_1"/>
</dbReference>
<dbReference type="Pfam" id="PF13607">
    <property type="entry name" value="Succ_CoA_lig"/>
    <property type="match status" value="1"/>
</dbReference>
<feature type="domain" description="ATP-grasp" evidence="6">
    <location>
        <begin position="497"/>
        <end position="533"/>
    </location>
</feature>
<gene>
    <name evidence="8" type="ORF">D1614_15700</name>
</gene>
<keyword evidence="2 5" id="KW-0547">Nucleotide-binding</keyword>
<dbReference type="GO" id="GO:0016747">
    <property type="term" value="F:acyltransferase activity, transferring groups other than amino-acyl groups"/>
    <property type="evidence" value="ECO:0007669"/>
    <property type="project" value="InterPro"/>
</dbReference>
<keyword evidence="3 5" id="KW-0067">ATP-binding</keyword>
<dbReference type="SUPFAM" id="SSF55729">
    <property type="entry name" value="Acyl-CoA N-acyltransferases (Nat)"/>
    <property type="match status" value="1"/>
</dbReference>
<dbReference type="InterPro" id="IPR000182">
    <property type="entry name" value="GNAT_dom"/>
</dbReference>
<keyword evidence="8" id="KW-0808">Transferase</keyword>
<protein>
    <submittedName>
        <fullName evidence="8">Bifunctional acyl-CoA synthetase/GNAT family N-acetyltransferase</fullName>
    </submittedName>
</protein>
<evidence type="ECO:0000259" key="6">
    <source>
        <dbReference type="PROSITE" id="PS50975"/>
    </source>
</evidence>
<evidence type="ECO:0000256" key="3">
    <source>
        <dbReference type="ARBA" id="ARBA00022840"/>
    </source>
</evidence>
<dbReference type="InterPro" id="IPR043938">
    <property type="entry name" value="Ligase_CoA_dom"/>
</dbReference>
<evidence type="ECO:0000256" key="2">
    <source>
        <dbReference type="ARBA" id="ARBA00022741"/>
    </source>
</evidence>
<dbReference type="PANTHER" id="PTHR43334">
    <property type="entry name" value="ACETATE--COA LIGASE [ADP-FORMING]"/>
    <property type="match status" value="1"/>
</dbReference>
<dbReference type="Pfam" id="PF00583">
    <property type="entry name" value="Acetyltransf_1"/>
    <property type="match status" value="1"/>
</dbReference>